<evidence type="ECO:0000256" key="9">
    <source>
        <dbReference type="ARBA" id="ARBA00048540"/>
    </source>
</evidence>
<evidence type="ECO:0000256" key="5">
    <source>
        <dbReference type="ARBA" id="ARBA00022723"/>
    </source>
</evidence>
<dbReference type="Pfam" id="PF02424">
    <property type="entry name" value="ApbE"/>
    <property type="match status" value="1"/>
</dbReference>
<comment type="caution">
    <text evidence="13">The sequence shown here is derived from an EMBL/GenBank/DDBJ whole genome shotgun (WGS) entry which is preliminary data.</text>
</comment>
<dbReference type="Gene3D" id="3.10.520.10">
    <property type="entry name" value="ApbE-like domains"/>
    <property type="match status" value="1"/>
</dbReference>
<evidence type="ECO:0000256" key="1">
    <source>
        <dbReference type="ARBA" id="ARBA00011955"/>
    </source>
</evidence>
<keyword evidence="7 10" id="KW-0460">Magnesium</keyword>
<keyword evidence="3 10" id="KW-0285">Flavoprotein</keyword>
<evidence type="ECO:0000256" key="11">
    <source>
        <dbReference type="PIRSR" id="PIRSR006268-2"/>
    </source>
</evidence>
<sequence length="350" mass="39530">MRKIPRLLFIVLLSSLIVCCSGRKEPGLQKYELNGMTQGTYYHIVYYHLSETDCEKRNIITPIQIAKAIDSIFTVVDNSLSLWNPNSLLNKLNHNMTNKVDKVFKDNYMQAKHISDMTGGMLDITIGALVRAYGFAYEKRRELLDSEIDSMMMYVGYEKLKLKGDTLYKSYPQTQMDFNAVAQGYTTDQISDFLKRHNISSHIVDVGGEVYASGLKPDGQNWRVAVEQPSDSMSSERVFNTLIKLKNQSIVTSGNYRKFYVEKGIKYSHTINPKTGRPSKNTLLSVSIVANTAVMADGLATACMVMGLDKTKEFLDEHPQYAAILIYSDETGDLKTYVSPTLEDKIEKVN</sequence>
<keyword evidence="12" id="KW-0732">Signal</keyword>
<keyword evidence="5 10" id="KW-0479">Metal-binding</keyword>
<accession>A0A9D1RGX8</accession>
<evidence type="ECO:0000256" key="10">
    <source>
        <dbReference type="PIRNR" id="PIRNR006268"/>
    </source>
</evidence>
<feature type="binding site" evidence="11">
    <location>
        <position position="297"/>
    </location>
    <ligand>
        <name>Mg(2+)</name>
        <dbReference type="ChEBI" id="CHEBI:18420"/>
    </ligand>
</feature>
<feature type="binding site" evidence="11">
    <location>
        <position position="301"/>
    </location>
    <ligand>
        <name>Mg(2+)</name>
        <dbReference type="ChEBI" id="CHEBI:18420"/>
    </ligand>
</feature>
<feature type="chain" id="PRO_5039951877" description="FAD:protein FMN transferase" evidence="12">
    <location>
        <begin position="21"/>
        <end position="350"/>
    </location>
</feature>
<dbReference type="PANTHER" id="PTHR30040">
    <property type="entry name" value="THIAMINE BIOSYNTHESIS LIPOPROTEIN APBE"/>
    <property type="match status" value="1"/>
</dbReference>
<feature type="signal peptide" evidence="12">
    <location>
        <begin position="1"/>
        <end position="20"/>
    </location>
</feature>
<evidence type="ECO:0000313" key="14">
    <source>
        <dbReference type="Proteomes" id="UP000824267"/>
    </source>
</evidence>
<dbReference type="GO" id="GO:0016740">
    <property type="term" value="F:transferase activity"/>
    <property type="evidence" value="ECO:0007669"/>
    <property type="project" value="UniProtKB-UniRule"/>
</dbReference>
<name>A0A9D1RGX8_9BACT</name>
<feature type="binding site" evidence="11">
    <location>
        <position position="180"/>
    </location>
    <ligand>
        <name>Mg(2+)</name>
        <dbReference type="ChEBI" id="CHEBI:18420"/>
    </ligand>
</feature>
<comment type="similarity">
    <text evidence="10">Belongs to the ApbE family.</text>
</comment>
<evidence type="ECO:0000256" key="3">
    <source>
        <dbReference type="ARBA" id="ARBA00022630"/>
    </source>
</evidence>
<evidence type="ECO:0000256" key="7">
    <source>
        <dbReference type="ARBA" id="ARBA00022842"/>
    </source>
</evidence>
<evidence type="ECO:0000256" key="8">
    <source>
        <dbReference type="ARBA" id="ARBA00031306"/>
    </source>
</evidence>
<proteinExistence type="inferred from homology"/>
<protein>
    <recommendedName>
        <fullName evidence="2 10">FAD:protein FMN transferase</fullName>
        <ecNumber evidence="1 10">2.7.1.180</ecNumber>
    </recommendedName>
    <alternativeName>
        <fullName evidence="8 10">Flavin transferase</fullName>
    </alternativeName>
</protein>
<dbReference type="PIRSF" id="PIRSF006268">
    <property type="entry name" value="ApbE"/>
    <property type="match status" value="1"/>
</dbReference>
<dbReference type="Proteomes" id="UP000824267">
    <property type="component" value="Unassembled WGS sequence"/>
</dbReference>
<keyword evidence="4 10" id="KW-0808">Transferase</keyword>
<gene>
    <name evidence="13" type="ORF">IAC47_07465</name>
</gene>
<dbReference type="EC" id="2.7.1.180" evidence="1 10"/>
<keyword evidence="6 10" id="KW-0274">FAD</keyword>
<evidence type="ECO:0000256" key="12">
    <source>
        <dbReference type="SAM" id="SignalP"/>
    </source>
</evidence>
<reference evidence="13" key="1">
    <citation type="journal article" date="2021" name="PeerJ">
        <title>Extensive microbial diversity within the chicken gut microbiome revealed by metagenomics and culture.</title>
        <authorList>
            <person name="Gilroy R."/>
            <person name="Ravi A."/>
            <person name="Getino M."/>
            <person name="Pursley I."/>
            <person name="Horton D.L."/>
            <person name="Alikhan N.F."/>
            <person name="Baker D."/>
            <person name="Gharbi K."/>
            <person name="Hall N."/>
            <person name="Watson M."/>
            <person name="Adriaenssens E.M."/>
            <person name="Foster-Nyarko E."/>
            <person name="Jarju S."/>
            <person name="Secka A."/>
            <person name="Antonio M."/>
            <person name="Oren A."/>
            <person name="Chaudhuri R.R."/>
            <person name="La Ragione R."/>
            <person name="Hildebrand F."/>
            <person name="Pallen M.J."/>
        </authorList>
    </citation>
    <scope>NUCLEOTIDE SEQUENCE</scope>
    <source>
        <strain evidence="13">Gambia16-930</strain>
    </source>
</reference>
<evidence type="ECO:0000256" key="6">
    <source>
        <dbReference type="ARBA" id="ARBA00022827"/>
    </source>
</evidence>
<comment type="catalytic activity">
    <reaction evidence="9 10">
        <text>L-threonyl-[protein] + FAD = FMN-L-threonyl-[protein] + AMP + H(+)</text>
        <dbReference type="Rhea" id="RHEA:36847"/>
        <dbReference type="Rhea" id="RHEA-COMP:11060"/>
        <dbReference type="Rhea" id="RHEA-COMP:11061"/>
        <dbReference type="ChEBI" id="CHEBI:15378"/>
        <dbReference type="ChEBI" id="CHEBI:30013"/>
        <dbReference type="ChEBI" id="CHEBI:57692"/>
        <dbReference type="ChEBI" id="CHEBI:74257"/>
        <dbReference type="ChEBI" id="CHEBI:456215"/>
        <dbReference type="EC" id="2.7.1.180"/>
    </reaction>
</comment>
<evidence type="ECO:0000313" key="13">
    <source>
        <dbReference type="EMBL" id="HIW88086.1"/>
    </source>
</evidence>
<comment type="cofactor">
    <cofactor evidence="11">
        <name>Mg(2+)</name>
        <dbReference type="ChEBI" id="CHEBI:18420"/>
    </cofactor>
    <cofactor evidence="11">
        <name>Mn(2+)</name>
        <dbReference type="ChEBI" id="CHEBI:29035"/>
    </cofactor>
    <text evidence="11">Magnesium. Can also use manganese.</text>
</comment>
<organism evidence="13 14">
    <name type="scientific">Candidatus Onthomorpha intestinigallinarum</name>
    <dbReference type="NCBI Taxonomy" id="2840880"/>
    <lineage>
        <taxon>Bacteria</taxon>
        <taxon>Pseudomonadati</taxon>
        <taxon>Bacteroidota</taxon>
        <taxon>Bacteroidia</taxon>
        <taxon>Bacteroidales</taxon>
        <taxon>Candidatus Onthomorpha</taxon>
    </lineage>
</organism>
<reference evidence="13" key="2">
    <citation type="submission" date="2021-04" db="EMBL/GenBank/DDBJ databases">
        <authorList>
            <person name="Gilroy R."/>
        </authorList>
    </citation>
    <scope>NUCLEOTIDE SEQUENCE</scope>
    <source>
        <strain evidence="13">Gambia16-930</strain>
    </source>
</reference>
<evidence type="ECO:0000256" key="2">
    <source>
        <dbReference type="ARBA" id="ARBA00016337"/>
    </source>
</evidence>
<evidence type="ECO:0000256" key="4">
    <source>
        <dbReference type="ARBA" id="ARBA00022679"/>
    </source>
</evidence>
<dbReference type="GO" id="GO:0046872">
    <property type="term" value="F:metal ion binding"/>
    <property type="evidence" value="ECO:0007669"/>
    <property type="project" value="UniProtKB-UniRule"/>
</dbReference>
<dbReference type="PANTHER" id="PTHR30040:SF2">
    <property type="entry name" value="FAD:PROTEIN FMN TRANSFERASE"/>
    <property type="match status" value="1"/>
</dbReference>
<dbReference type="InterPro" id="IPR003374">
    <property type="entry name" value="ApbE-like_sf"/>
</dbReference>
<dbReference type="AlphaFoldDB" id="A0A9D1RGX8"/>
<dbReference type="InterPro" id="IPR024932">
    <property type="entry name" value="ApbE"/>
</dbReference>
<dbReference type="SUPFAM" id="SSF143631">
    <property type="entry name" value="ApbE-like"/>
    <property type="match status" value="1"/>
</dbReference>
<dbReference type="EMBL" id="DXGG01000234">
    <property type="protein sequence ID" value="HIW88086.1"/>
    <property type="molecule type" value="Genomic_DNA"/>
</dbReference>